<dbReference type="InterPro" id="IPR003377">
    <property type="entry name" value="Cornichon"/>
</dbReference>
<sequence length="111" mass="12345">MPHSPSRFGALSSFIVNPPARQRRPGLRGLVSKGRLRALEYGIQILLTASLLVMGKWFIGLLQLASLAYLLHSWSVRQHLVDATDVFKQLPAQKKLVSWFGPVDDGPPNRS</sequence>
<protein>
    <submittedName>
        <fullName evidence="1">Uncharacterized protein</fullName>
    </submittedName>
</protein>
<organism evidence="1 2">
    <name type="scientific">Tetrabaena socialis</name>
    <dbReference type="NCBI Taxonomy" id="47790"/>
    <lineage>
        <taxon>Eukaryota</taxon>
        <taxon>Viridiplantae</taxon>
        <taxon>Chlorophyta</taxon>
        <taxon>core chlorophytes</taxon>
        <taxon>Chlorophyceae</taxon>
        <taxon>CS clade</taxon>
        <taxon>Chlamydomonadales</taxon>
        <taxon>Tetrabaenaceae</taxon>
        <taxon>Tetrabaena</taxon>
    </lineage>
</organism>
<proteinExistence type="predicted"/>
<dbReference type="GO" id="GO:0016192">
    <property type="term" value="P:vesicle-mediated transport"/>
    <property type="evidence" value="ECO:0007669"/>
    <property type="project" value="InterPro"/>
</dbReference>
<name>A0A2J8ACM6_9CHLO</name>
<reference evidence="1 2" key="1">
    <citation type="journal article" date="2017" name="Mol. Biol. Evol.">
        <title>The 4-celled Tetrabaena socialis nuclear genome reveals the essential components for genetic control of cell number at the origin of multicellularity in the volvocine lineage.</title>
        <authorList>
            <person name="Featherston J."/>
            <person name="Arakaki Y."/>
            <person name="Hanschen E.R."/>
            <person name="Ferris P.J."/>
            <person name="Michod R.E."/>
            <person name="Olson B.J.S.C."/>
            <person name="Nozaki H."/>
            <person name="Durand P.M."/>
        </authorList>
    </citation>
    <scope>NUCLEOTIDE SEQUENCE [LARGE SCALE GENOMIC DNA]</scope>
    <source>
        <strain evidence="1 2">NIES-571</strain>
    </source>
</reference>
<gene>
    <name evidence="1" type="ORF">TSOC_003019</name>
</gene>
<keyword evidence="2" id="KW-1185">Reference proteome</keyword>
<dbReference type="Pfam" id="PF03311">
    <property type="entry name" value="Cornichon"/>
    <property type="match status" value="1"/>
</dbReference>
<dbReference type="AlphaFoldDB" id="A0A2J8ACM6"/>
<dbReference type="EMBL" id="PGGS01000061">
    <property type="protein sequence ID" value="PNH10275.1"/>
    <property type="molecule type" value="Genomic_DNA"/>
</dbReference>
<evidence type="ECO:0000313" key="2">
    <source>
        <dbReference type="Proteomes" id="UP000236333"/>
    </source>
</evidence>
<dbReference type="Proteomes" id="UP000236333">
    <property type="component" value="Unassembled WGS sequence"/>
</dbReference>
<evidence type="ECO:0000313" key="1">
    <source>
        <dbReference type="EMBL" id="PNH10275.1"/>
    </source>
</evidence>
<dbReference type="OrthoDB" id="434393at2759"/>
<comment type="caution">
    <text evidence="1">The sequence shown here is derived from an EMBL/GenBank/DDBJ whole genome shotgun (WGS) entry which is preliminary data.</text>
</comment>
<accession>A0A2J8ACM6</accession>